<sequence>MAFLVVACRWRLLAGAGGWWCVWVVASLVRRGLWCVGGLSWLLLLLLVCWGLLLLVGWVLVGWWVRGWWCVGLGVWVWVWGWVW</sequence>
<reference evidence="2 3" key="1">
    <citation type="submission" date="2015-12" db="EMBL/GenBank/DDBJ databases">
        <title>Draft genome sequence of Streptomyces silvensis ATCC 53525, a producer of novel hormone antagonists.</title>
        <authorList>
            <person name="Johnston C.W."/>
            <person name="Li Y."/>
            <person name="Magarvey N.A."/>
        </authorList>
    </citation>
    <scope>NUCLEOTIDE SEQUENCE [LARGE SCALE GENOMIC DNA]</scope>
    <source>
        <strain evidence="2 3">ATCC 53525</strain>
    </source>
</reference>
<proteinExistence type="predicted"/>
<feature type="transmembrane region" description="Helical" evidence="1">
    <location>
        <begin position="66"/>
        <end position="83"/>
    </location>
</feature>
<feature type="transmembrane region" description="Helical" evidence="1">
    <location>
        <begin position="12"/>
        <end position="29"/>
    </location>
</feature>
<dbReference type="AlphaFoldDB" id="A0A0W7WRN4"/>
<evidence type="ECO:0000313" key="3">
    <source>
        <dbReference type="Proteomes" id="UP000054804"/>
    </source>
</evidence>
<name>A0A0W7WRN4_9ACTN</name>
<evidence type="ECO:0000313" key="2">
    <source>
        <dbReference type="EMBL" id="KUF13278.1"/>
    </source>
</evidence>
<keyword evidence="3" id="KW-1185">Reference proteome</keyword>
<feature type="transmembrane region" description="Helical" evidence="1">
    <location>
        <begin position="41"/>
        <end position="60"/>
    </location>
</feature>
<organism evidence="2 3">
    <name type="scientific">Streptomyces silvensis</name>
    <dbReference type="NCBI Taxonomy" id="1765722"/>
    <lineage>
        <taxon>Bacteria</taxon>
        <taxon>Bacillati</taxon>
        <taxon>Actinomycetota</taxon>
        <taxon>Actinomycetes</taxon>
        <taxon>Kitasatosporales</taxon>
        <taxon>Streptomycetaceae</taxon>
        <taxon>Streptomyces</taxon>
    </lineage>
</organism>
<dbReference type="Proteomes" id="UP000054804">
    <property type="component" value="Unassembled WGS sequence"/>
</dbReference>
<accession>A0A0W7WRN4</accession>
<dbReference type="EMBL" id="LOCL01000079">
    <property type="protein sequence ID" value="KUF13278.1"/>
    <property type="molecule type" value="Genomic_DNA"/>
</dbReference>
<keyword evidence="1" id="KW-0472">Membrane</keyword>
<keyword evidence="1" id="KW-0812">Transmembrane</keyword>
<comment type="caution">
    <text evidence="2">The sequence shown here is derived from an EMBL/GenBank/DDBJ whole genome shotgun (WGS) entry which is preliminary data.</text>
</comment>
<evidence type="ECO:0000256" key="1">
    <source>
        <dbReference type="SAM" id="Phobius"/>
    </source>
</evidence>
<protein>
    <submittedName>
        <fullName evidence="2">Uncharacterized protein</fullName>
    </submittedName>
</protein>
<gene>
    <name evidence="2" type="ORF">AT728_38610</name>
</gene>
<keyword evidence="1" id="KW-1133">Transmembrane helix</keyword>